<accession>A0ABW3K4D3</accession>
<sequence length="289" mass="32572">MKKIAVIGGTGMIGRPVVQALHDAGFEVTALVRDEAKARKLLPAGIRYCTGDLRNVHDVDRALKDQDGIYLNLNLNLGDGKHAWHAEREGIDNIIAAAHKNKIKRIAIISSVVMNYQGMNGFHWWVFDLKKEALDKIRTAGIPYTIFYPSTFMENFMITYRKGNRILLAGTSHHKMYFIAGKDYGRWVVRSFEILKNENKEYFVQGPEGYTADEAANVFISNYTGEKLTISRAPLAVLKFVGLFSNTVNYGHHIIEALNTYPEKFQAEETWNTLGRPAITLADYARAVS</sequence>
<dbReference type="SUPFAM" id="SSF51735">
    <property type="entry name" value="NAD(P)-binding Rossmann-fold domains"/>
    <property type="match status" value="1"/>
</dbReference>
<evidence type="ECO:0000256" key="2">
    <source>
        <dbReference type="ARBA" id="ARBA00022857"/>
    </source>
</evidence>
<reference evidence="5" key="1">
    <citation type="journal article" date="2019" name="Int. J. Syst. Evol. Microbiol.">
        <title>The Global Catalogue of Microorganisms (GCM) 10K type strain sequencing project: providing services to taxonomists for standard genome sequencing and annotation.</title>
        <authorList>
            <consortium name="The Broad Institute Genomics Platform"/>
            <consortium name="The Broad Institute Genome Sequencing Center for Infectious Disease"/>
            <person name="Wu L."/>
            <person name="Ma J."/>
        </authorList>
    </citation>
    <scope>NUCLEOTIDE SEQUENCE [LARGE SCALE GENOMIC DNA]</scope>
    <source>
        <strain evidence="5">CCUG 58938</strain>
    </source>
</reference>
<name>A0ABW3K4D3_9BACT</name>
<proteinExistence type="inferred from homology"/>
<dbReference type="Gene3D" id="3.40.50.720">
    <property type="entry name" value="NAD(P)-binding Rossmann-like Domain"/>
    <property type="match status" value="1"/>
</dbReference>
<dbReference type="Proteomes" id="UP001597112">
    <property type="component" value="Unassembled WGS sequence"/>
</dbReference>
<evidence type="ECO:0000313" key="5">
    <source>
        <dbReference type="Proteomes" id="UP001597112"/>
    </source>
</evidence>
<evidence type="ECO:0000313" key="4">
    <source>
        <dbReference type="EMBL" id="MFD1000803.1"/>
    </source>
</evidence>
<keyword evidence="2" id="KW-0521">NADP</keyword>
<comment type="caution">
    <text evidence="4">The sequence shown here is derived from an EMBL/GenBank/DDBJ whole genome shotgun (WGS) entry which is preliminary data.</text>
</comment>
<evidence type="ECO:0000259" key="3">
    <source>
        <dbReference type="Pfam" id="PF05368"/>
    </source>
</evidence>
<evidence type="ECO:0000256" key="1">
    <source>
        <dbReference type="ARBA" id="ARBA00006328"/>
    </source>
</evidence>
<dbReference type="PANTHER" id="PTHR42748:SF7">
    <property type="entry name" value="NMRA LIKE REDOX SENSOR 1-RELATED"/>
    <property type="match status" value="1"/>
</dbReference>
<dbReference type="Pfam" id="PF05368">
    <property type="entry name" value="NmrA"/>
    <property type="match status" value="1"/>
</dbReference>
<gene>
    <name evidence="4" type="ORF">ACFQ21_15865</name>
</gene>
<dbReference type="InterPro" id="IPR051164">
    <property type="entry name" value="NmrA-like_oxidored"/>
</dbReference>
<organism evidence="4 5">
    <name type="scientific">Ohtaekwangia kribbensis</name>
    <dbReference type="NCBI Taxonomy" id="688913"/>
    <lineage>
        <taxon>Bacteria</taxon>
        <taxon>Pseudomonadati</taxon>
        <taxon>Bacteroidota</taxon>
        <taxon>Cytophagia</taxon>
        <taxon>Cytophagales</taxon>
        <taxon>Fulvivirgaceae</taxon>
        <taxon>Ohtaekwangia</taxon>
    </lineage>
</organism>
<comment type="similarity">
    <text evidence="1">Belongs to the NmrA-type oxidoreductase family.</text>
</comment>
<feature type="domain" description="NmrA-like" evidence="3">
    <location>
        <begin position="2"/>
        <end position="259"/>
    </location>
</feature>
<dbReference type="RefSeq" id="WP_377580258.1">
    <property type="nucleotide sequence ID" value="NZ_JBHTKA010000007.1"/>
</dbReference>
<dbReference type="EMBL" id="JBHTKA010000007">
    <property type="protein sequence ID" value="MFD1000803.1"/>
    <property type="molecule type" value="Genomic_DNA"/>
</dbReference>
<dbReference type="InterPro" id="IPR036291">
    <property type="entry name" value="NAD(P)-bd_dom_sf"/>
</dbReference>
<protein>
    <submittedName>
        <fullName evidence="4">SDR family oxidoreductase</fullName>
    </submittedName>
</protein>
<keyword evidence="5" id="KW-1185">Reference proteome</keyword>
<dbReference type="PANTHER" id="PTHR42748">
    <property type="entry name" value="NITROGEN METABOLITE REPRESSION PROTEIN NMRA FAMILY MEMBER"/>
    <property type="match status" value="1"/>
</dbReference>
<dbReference type="InterPro" id="IPR008030">
    <property type="entry name" value="NmrA-like"/>
</dbReference>